<evidence type="ECO:0000313" key="2">
    <source>
        <dbReference type="EMBL" id="MDQ0167157.1"/>
    </source>
</evidence>
<keyword evidence="1" id="KW-0472">Membrane</keyword>
<keyword evidence="1" id="KW-0812">Transmembrane</keyword>
<name>A0ABT9W1N7_9BACI</name>
<reference evidence="2 3" key="1">
    <citation type="submission" date="2023-07" db="EMBL/GenBank/DDBJ databases">
        <title>Genomic Encyclopedia of Type Strains, Phase IV (KMG-IV): sequencing the most valuable type-strain genomes for metagenomic binning, comparative biology and taxonomic classification.</title>
        <authorList>
            <person name="Goeker M."/>
        </authorList>
    </citation>
    <scope>NUCLEOTIDE SEQUENCE [LARGE SCALE GENOMIC DNA]</scope>
    <source>
        <strain evidence="2 3">DSM 12751</strain>
    </source>
</reference>
<feature type="transmembrane region" description="Helical" evidence="1">
    <location>
        <begin position="12"/>
        <end position="31"/>
    </location>
</feature>
<comment type="caution">
    <text evidence="2">The sequence shown here is derived from an EMBL/GenBank/DDBJ whole genome shotgun (WGS) entry which is preliminary data.</text>
</comment>
<feature type="transmembrane region" description="Helical" evidence="1">
    <location>
        <begin position="43"/>
        <end position="64"/>
    </location>
</feature>
<sequence length="158" mass="17611">MSGEKIVKESKMVMTVSLIVGLALLAVGLVSRQWDIPLLSDNQALFALSLLPLSMAFVSFLKVSRIKNSPQKMRSILIKESDERLVALSNEADAKTFKILQGALFLAYFGYTFIFPQEVFESVGWWILLVLLLGSMLLQGIFRHRIGKSNSNGETISE</sequence>
<organism evidence="2 3">
    <name type="scientific">Caldalkalibacillus horti</name>
    <dbReference type="NCBI Taxonomy" id="77523"/>
    <lineage>
        <taxon>Bacteria</taxon>
        <taxon>Bacillati</taxon>
        <taxon>Bacillota</taxon>
        <taxon>Bacilli</taxon>
        <taxon>Bacillales</taxon>
        <taxon>Bacillaceae</taxon>
        <taxon>Caldalkalibacillus</taxon>
    </lineage>
</organism>
<accession>A0ABT9W1N7</accession>
<dbReference type="Proteomes" id="UP001235840">
    <property type="component" value="Unassembled WGS sequence"/>
</dbReference>
<protein>
    <recommendedName>
        <fullName evidence="4">DUF3278 domain-containing protein</fullName>
    </recommendedName>
</protein>
<evidence type="ECO:0000313" key="3">
    <source>
        <dbReference type="Proteomes" id="UP001235840"/>
    </source>
</evidence>
<proteinExistence type="predicted"/>
<dbReference type="RefSeq" id="WP_307395913.1">
    <property type="nucleotide sequence ID" value="NZ_BAAADK010000046.1"/>
</dbReference>
<evidence type="ECO:0008006" key="4">
    <source>
        <dbReference type="Google" id="ProtNLM"/>
    </source>
</evidence>
<keyword evidence="1" id="KW-1133">Transmembrane helix</keyword>
<keyword evidence="3" id="KW-1185">Reference proteome</keyword>
<dbReference type="EMBL" id="JAUSTY010000013">
    <property type="protein sequence ID" value="MDQ0167157.1"/>
    <property type="molecule type" value="Genomic_DNA"/>
</dbReference>
<feature type="transmembrane region" description="Helical" evidence="1">
    <location>
        <begin position="123"/>
        <end position="142"/>
    </location>
</feature>
<evidence type="ECO:0000256" key="1">
    <source>
        <dbReference type="SAM" id="Phobius"/>
    </source>
</evidence>
<feature type="transmembrane region" description="Helical" evidence="1">
    <location>
        <begin position="99"/>
        <end position="117"/>
    </location>
</feature>
<gene>
    <name evidence="2" type="ORF">J2S11_003082</name>
</gene>